<dbReference type="EMBL" id="LAZR01005637">
    <property type="protein sequence ID" value="KKM98310.1"/>
    <property type="molecule type" value="Genomic_DNA"/>
</dbReference>
<proteinExistence type="predicted"/>
<evidence type="ECO:0000313" key="2">
    <source>
        <dbReference type="EMBL" id="KKM98310.1"/>
    </source>
</evidence>
<gene>
    <name evidence="2" type="ORF">LCGC14_1159240</name>
</gene>
<sequence>MVRITKDVLRQLNTAVGKLDSDSGRVFSCFIGRFHMSDLLFHGELHFADVGEDPPKDTVSIQAILSPDSSAKPVKPAKSAKRGETTDMEK</sequence>
<protein>
    <submittedName>
        <fullName evidence="2">Uncharacterized protein</fullName>
    </submittedName>
</protein>
<evidence type="ECO:0000256" key="1">
    <source>
        <dbReference type="SAM" id="MobiDB-lite"/>
    </source>
</evidence>
<name>A0A0F9PBI8_9ZZZZ</name>
<organism evidence="2">
    <name type="scientific">marine sediment metagenome</name>
    <dbReference type="NCBI Taxonomy" id="412755"/>
    <lineage>
        <taxon>unclassified sequences</taxon>
        <taxon>metagenomes</taxon>
        <taxon>ecological metagenomes</taxon>
    </lineage>
</organism>
<reference evidence="2" key="1">
    <citation type="journal article" date="2015" name="Nature">
        <title>Complex archaea that bridge the gap between prokaryotes and eukaryotes.</title>
        <authorList>
            <person name="Spang A."/>
            <person name="Saw J.H."/>
            <person name="Jorgensen S.L."/>
            <person name="Zaremba-Niedzwiedzka K."/>
            <person name="Martijn J."/>
            <person name="Lind A.E."/>
            <person name="van Eijk R."/>
            <person name="Schleper C."/>
            <person name="Guy L."/>
            <person name="Ettema T.J."/>
        </authorList>
    </citation>
    <scope>NUCLEOTIDE SEQUENCE</scope>
</reference>
<comment type="caution">
    <text evidence="2">The sequence shown here is derived from an EMBL/GenBank/DDBJ whole genome shotgun (WGS) entry which is preliminary data.</text>
</comment>
<feature type="compositionally biased region" description="Basic and acidic residues" evidence="1">
    <location>
        <begin position="81"/>
        <end position="90"/>
    </location>
</feature>
<accession>A0A0F9PBI8</accession>
<feature type="region of interest" description="Disordered" evidence="1">
    <location>
        <begin position="64"/>
        <end position="90"/>
    </location>
</feature>
<feature type="compositionally biased region" description="Low complexity" evidence="1">
    <location>
        <begin position="66"/>
        <end position="77"/>
    </location>
</feature>
<dbReference type="AlphaFoldDB" id="A0A0F9PBI8"/>